<dbReference type="EMBL" id="CAJNOK010028368">
    <property type="protein sequence ID" value="CAF1433691.1"/>
    <property type="molecule type" value="Genomic_DNA"/>
</dbReference>
<keyword evidence="1" id="KW-0472">Membrane</keyword>
<dbReference type="OrthoDB" id="10054050at2759"/>
<evidence type="ECO:0000313" key="5">
    <source>
        <dbReference type="EMBL" id="CAF4231406.1"/>
    </source>
</evidence>
<organism evidence="2 6">
    <name type="scientific">Didymodactylos carnosus</name>
    <dbReference type="NCBI Taxonomy" id="1234261"/>
    <lineage>
        <taxon>Eukaryota</taxon>
        <taxon>Metazoa</taxon>
        <taxon>Spiralia</taxon>
        <taxon>Gnathifera</taxon>
        <taxon>Rotifera</taxon>
        <taxon>Eurotatoria</taxon>
        <taxon>Bdelloidea</taxon>
        <taxon>Philodinida</taxon>
        <taxon>Philodinidae</taxon>
        <taxon>Didymodactylos</taxon>
    </lineage>
</organism>
<dbReference type="Proteomes" id="UP000682733">
    <property type="component" value="Unassembled WGS sequence"/>
</dbReference>
<dbReference type="Proteomes" id="UP000677228">
    <property type="component" value="Unassembled WGS sequence"/>
</dbReference>
<reference evidence="2" key="1">
    <citation type="submission" date="2021-02" db="EMBL/GenBank/DDBJ databases">
        <authorList>
            <person name="Nowell W R."/>
        </authorList>
    </citation>
    <scope>NUCLEOTIDE SEQUENCE</scope>
</reference>
<dbReference type="Proteomes" id="UP000663829">
    <property type="component" value="Unassembled WGS sequence"/>
</dbReference>
<evidence type="ECO:0000313" key="3">
    <source>
        <dbReference type="EMBL" id="CAF1433691.1"/>
    </source>
</evidence>
<evidence type="ECO:0000256" key="1">
    <source>
        <dbReference type="SAM" id="Phobius"/>
    </source>
</evidence>
<keyword evidence="6" id="KW-1185">Reference proteome</keyword>
<dbReference type="EMBL" id="CAJNOQ010000362">
    <property type="protein sequence ID" value="CAF0792473.1"/>
    <property type="molecule type" value="Genomic_DNA"/>
</dbReference>
<dbReference type="EMBL" id="CAJOBA010050161">
    <property type="protein sequence ID" value="CAF4231406.1"/>
    <property type="molecule type" value="Genomic_DNA"/>
</dbReference>
<evidence type="ECO:0000313" key="2">
    <source>
        <dbReference type="EMBL" id="CAF0792473.1"/>
    </source>
</evidence>
<sequence length="94" mass="10941">MSDSRLSMNNKELFPRQLGRKHTNIFIGIGIAITLGILSFITLKNHTYNRRHVMAKIRRDIQEIPAGTESMFESYQKKLQQRQLAQSTHDKNDL</sequence>
<gene>
    <name evidence="2" type="ORF">GPM918_LOCUS3073</name>
    <name evidence="3" type="ORF">OVA965_LOCUS34153</name>
    <name evidence="4" type="ORF">SRO942_LOCUS3073</name>
    <name evidence="5" type="ORF">TMI583_LOCUS35067</name>
</gene>
<dbReference type="AlphaFoldDB" id="A0A813SAT3"/>
<keyword evidence="1" id="KW-1133">Transmembrane helix</keyword>
<evidence type="ECO:0000313" key="6">
    <source>
        <dbReference type="Proteomes" id="UP000663829"/>
    </source>
</evidence>
<name>A0A813SAT3_9BILA</name>
<proteinExistence type="predicted"/>
<comment type="caution">
    <text evidence="2">The sequence shown here is derived from an EMBL/GenBank/DDBJ whole genome shotgun (WGS) entry which is preliminary data.</text>
</comment>
<protein>
    <submittedName>
        <fullName evidence="2">Uncharacterized protein</fullName>
    </submittedName>
</protein>
<accession>A0A813SAT3</accession>
<feature type="transmembrane region" description="Helical" evidence="1">
    <location>
        <begin position="25"/>
        <end position="43"/>
    </location>
</feature>
<dbReference type="Proteomes" id="UP000681722">
    <property type="component" value="Unassembled WGS sequence"/>
</dbReference>
<keyword evidence="1" id="KW-0812">Transmembrane</keyword>
<evidence type="ECO:0000313" key="4">
    <source>
        <dbReference type="EMBL" id="CAF3576757.1"/>
    </source>
</evidence>
<dbReference type="EMBL" id="CAJOBC010000362">
    <property type="protein sequence ID" value="CAF3576757.1"/>
    <property type="molecule type" value="Genomic_DNA"/>
</dbReference>